<dbReference type="EMBL" id="JO843804">
    <property type="protein sequence ID" value="AEO35421.1"/>
    <property type="molecule type" value="mRNA"/>
</dbReference>
<evidence type="ECO:0000256" key="1">
    <source>
        <dbReference type="SAM" id="MobiDB-lite"/>
    </source>
</evidence>
<organism evidence="2">
    <name type="scientific">Amblyomma maculatum</name>
    <name type="common">Gulf Coast tick</name>
    <dbReference type="NCBI Taxonomy" id="34609"/>
    <lineage>
        <taxon>Eukaryota</taxon>
        <taxon>Metazoa</taxon>
        <taxon>Ecdysozoa</taxon>
        <taxon>Arthropoda</taxon>
        <taxon>Chelicerata</taxon>
        <taxon>Arachnida</taxon>
        <taxon>Acari</taxon>
        <taxon>Parasitiformes</taxon>
        <taxon>Ixodida</taxon>
        <taxon>Ixodoidea</taxon>
        <taxon>Ixodidae</taxon>
        <taxon>Amblyomminae</taxon>
        <taxon>Amblyomma</taxon>
    </lineage>
</organism>
<protein>
    <submittedName>
        <fullName evidence="2">Uncharacterized protein</fullName>
    </submittedName>
</protein>
<proteinExistence type="evidence at transcript level"/>
<dbReference type="Pfam" id="PF02098">
    <property type="entry name" value="His_binding"/>
    <property type="match status" value="1"/>
</dbReference>
<evidence type="ECO:0000313" key="2">
    <source>
        <dbReference type="EMBL" id="AEO35421.1"/>
    </source>
</evidence>
<accession>G3MPK3</accession>
<dbReference type="AlphaFoldDB" id="G3MPK3"/>
<dbReference type="Gene3D" id="2.40.128.20">
    <property type="match status" value="1"/>
</dbReference>
<feature type="region of interest" description="Disordered" evidence="1">
    <location>
        <begin position="188"/>
        <end position="226"/>
    </location>
</feature>
<feature type="region of interest" description="Disordered" evidence="1">
    <location>
        <begin position="137"/>
        <end position="156"/>
    </location>
</feature>
<reference evidence="2" key="1">
    <citation type="journal article" date="2011" name="PLoS ONE">
        <title>A deep insight into the sialotranscriptome of the gulf coast tick, Amblyomma maculatum.</title>
        <authorList>
            <person name="Karim S."/>
            <person name="Singh P."/>
            <person name="Ribeiro J.M."/>
        </authorList>
    </citation>
    <scope>NUCLEOTIDE SEQUENCE</scope>
    <source>
        <tissue evidence="2">Salivary gland</tissue>
    </source>
</reference>
<dbReference type="InterPro" id="IPR002970">
    <property type="entry name" value="Tick_his-bd"/>
</dbReference>
<dbReference type="GO" id="GO:0043176">
    <property type="term" value="F:amine binding"/>
    <property type="evidence" value="ECO:0007669"/>
    <property type="project" value="InterPro"/>
</dbReference>
<dbReference type="InterPro" id="IPR012674">
    <property type="entry name" value="Calycin"/>
</dbReference>
<dbReference type="GO" id="GO:0030682">
    <property type="term" value="P:symbiont-mediated perturbation of host defenses"/>
    <property type="evidence" value="ECO:0007669"/>
    <property type="project" value="InterPro"/>
</dbReference>
<name>G3MPK3_AMBMU</name>
<dbReference type="SUPFAM" id="SSF50814">
    <property type="entry name" value="Lipocalins"/>
    <property type="match status" value="1"/>
</dbReference>
<sequence length="226" mass="25292">MESKCLELKLYQTASKKKTAADRINGYELLEKGTTFRLAMTTFADLSSTTLRCVTAKTTEKDDSRLEVTEEVQYQMQPGNLWHSFRQNFQFKCGSEGYDIMTSVGNSTVPPAGYRFLWAETNCTVITYLKVDVTKGEEPQPEARNSEADGAQQQQDKHDCMLWVKGASNEPSDACKTHFNQLCHQPTRQSFSTTECTPPTPESKQGTKAAENLELLTGEDMSATDN</sequence>